<keyword evidence="2" id="KW-1185">Reference proteome</keyword>
<dbReference type="PANTHER" id="PTHR46644">
    <property type="entry name" value="DNA REPAIR PROTEIN XRCC2"/>
    <property type="match status" value="1"/>
</dbReference>
<dbReference type="PANTHER" id="PTHR46644:SF2">
    <property type="entry name" value="DNA REPAIR PROTEIN XRCC2"/>
    <property type="match status" value="1"/>
</dbReference>
<dbReference type="GO" id="GO:0005815">
    <property type="term" value="C:microtubule organizing center"/>
    <property type="evidence" value="ECO:0007669"/>
    <property type="project" value="TreeGrafter"/>
</dbReference>
<name>A0A1J8PNS7_9AGAM</name>
<dbReference type="InterPro" id="IPR027417">
    <property type="entry name" value="P-loop_NTPase"/>
</dbReference>
<dbReference type="GO" id="GO:0005657">
    <property type="term" value="C:replication fork"/>
    <property type="evidence" value="ECO:0007669"/>
    <property type="project" value="InterPro"/>
</dbReference>
<dbReference type="Gene3D" id="3.40.50.300">
    <property type="entry name" value="P-loop containing nucleotide triphosphate hydrolases"/>
    <property type="match status" value="1"/>
</dbReference>
<reference evidence="1 2" key="1">
    <citation type="submission" date="2016-03" db="EMBL/GenBank/DDBJ databases">
        <title>Comparative genomics of the ectomycorrhizal sister species Rhizopogon vinicolor and Rhizopogon vesiculosus (Basidiomycota: Boletales) reveals a divergence of the mating type B locus.</title>
        <authorList>
            <person name="Mujic A.B."/>
            <person name="Kuo A."/>
            <person name="Tritt A."/>
            <person name="Lipzen A."/>
            <person name="Chen C."/>
            <person name="Johnson J."/>
            <person name="Sharma A."/>
            <person name="Barry K."/>
            <person name="Grigoriev I.V."/>
            <person name="Spatafora J.W."/>
        </authorList>
    </citation>
    <scope>NUCLEOTIDE SEQUENCE [LARGE SCALE GENOMIC DNA]</scope>
    <source>
        <strain evidence="1 2">AM-OR11-056</strain>
    </source>
</reference>
<dbReference type="GO" id="GO:0000400">
    <property type="term" value="F:four-way junction DNA binding"/>
    <property type="evidence" value="ECO:0007669"/>
    <property type="project" value="TreeGrafter"/>
</dbReference>
<dbReference type="GO" id="GO:0042148">
    <property type="term" value="P:DNA strand invasion"/>
    <property type="evidence" value="ECO:0007669"/>
    <property type="project" value="TreeGrafter"/>
</dbReference>
<accession>A0A1J8PNS7</accession>
<dbReference type="SUPFAM" id="SSF52540">
    <property type="entry name" value="P-loop containing nucleoside triphosphate hydrolases"/>
    <property type="match status" value="1"/>
</dbReference>
<dbReference type="GO" id="GO:0033063">
    <property type="term" value="C:Rad51B-Rad51C-Rad51D-XRCC2 complex"/>
    <property type="evidence" value="ECO:0007669"/>
    <property type="project" value="InterPro"/>
</dbReference>
<dbReference type="AlphaFoldDB" id="A0A1J8PNS7"/>
<dbReference type="OrthoDB" id="420422at2759"/>
<dbReference type="EMBL" id="LVVM01005376">
    <property type="protein sequence ID" value="OJA10790.1"/>
    <property type="molecule type" value="Genomic_DNA"/>
</dbReference>
<sequence>MASFLNEIPRESLQNLLSCVRVHSKMLIATFRSACLPKLHPASPSGPYTPTGSVTPAPLFSSLGRGHVIEVQGPASSGKTHLLYHFVLLCIAPSREMSMDFGGNGLAAIVYDTDASFDVARLHQLLLTRLSLVLPYNMEMTRRLAEESMRRLHVFRPNSLLQLATSLLHLPCYHTVHIPEHEIGLIAVDSVSAFYWPDRFIAEQMRNIPQLAREGPDPASVHPLQHVLTALGRLRLSHAPVIVLTNWALASRSSGLVTLYKQHLHPFPLCSENDDPNTLPSSMLGDLPTTPVPLPLTHHITLAPVSIPPFASELSLHDAVQQEVEYRRRMVQKGEIVGLVRTTGSREISRLTFCITSENIDISCL</sequence>
<gene>
    <name evidence="1" type="ORF">AZE42_00280</name>
</gene>
<dbReference type="Proteomes" id="UP000183567">
    <property type="component" value="Unassembled WGS sequence"/>
</dbReference>
<dbReference type="CDD" id="cd19490">
    <property type="entry name" value="XRCC2"/>
    <property type="match status" value="1"/>
</dbReference>
<protein>
    <submittedName>
        <fullName evidence="1">Uncharacterized protein</fullName>
    </submittedName>
</protein>
<evidence type="ECO:0000313" key="2">
    <source>
        <dbReference type="Proteomes" id="UP000183567"/>
    </source>
</evidence>
<dbReference type="GO" id="GO:0000724">
    <property type="term" value="P:double-strand break repair via homologous recombination"/>
    <property type="evidence" value="ECO:0007669"/>
    <property type="project" value="InterPro"/>
</dbReference>
<proteinExistence type="predicted"/>
<evidence type="ECO:0000313" key="1">
    <source>
        <dbReference type="EMBL" id="OJA10790.1"/>
    </source>
</evidence>
<dbReference type="STRING" id="180088.A0A1J8PNS7"/>
<organism evidence="1 2">
    <name type="scientific">Rhizopogon vesiculosus</name>
    <dbReference type="NCBI Taxonomy" id="180088"/>
    <lineage>
        <taxon>Eukaryota</taxon>
        <taxon>Fungi</taxon>
        <taxon>Dikarya</taxon>
        <taxon>Basidiomycota</taxon>
        <taxon>Agaricomycotina</taxon>
        <taxon>Agaricomycetes</taxon>
        <taxon>Agaricomycetidae</taxon>
        <taxon>Boletales</taxon>
        <taxon>Suillineae</taxon>
        <taxon>Rhizopogonaceae</taxon>
        <taxon>Rhizopogon</taxon>
    </lineage>
</organism>
<dbReference type="InterPro" id="IPR030547">
    <property type="entry name" value="XRCC2"/>
</dbReference>
<comment type="caution">
    <text evidence="1">The sequence shown here is derived from an EMBL/GenBank/DDBJ whole genome shotgun (WGS) entry which is preliminary data.</text>
</comment>